<proteinExistence type="predicted"/>
<dbReference type="Proteomes" id="UP001371456">
    <property type="component" value="Unassembled WGS sequence"/>
</dbReference>
<accession>A0AAN8STP0</accession>
<evidence type="ECO:0000313" key="3">
    <source>
        <dbReference type="Proteomes" id="UP001371456"/>
    </source>
</evidence>
<keyword evidence="3" id="KW-1185">Reference proteome</keyword>
<gene>
    <name evidence="2" type="ORF">RDI58_028339</name>
</gene>
<dbReference type="PANTHER" id="PTHR48258:SF13">
    <property type="match status" value="1"/>
</dbReference>
<dbReference type="AlphaFoldDB" id="A0AAN8STP0"/>
<reference evidence="2 3" key="1">
    <citation type="submission" date="2024-02" db="EMBL/GenBank/DDBJ databases">
        <title>de novo genome assembly of Solanum bulbocastanum strain 11H21.</title>
        <authorList>
            <person name="Hosaka A.J."/>
        </authorList>
    </citation>
    <scope>NUCLEOTIDE SEQUENCE [LARGE SCALE GENOMIC DNA]</scope>
    <source>
        <tissue evidence="2">Young leaves</tissue>
    </source>
</reference>
<name>A0AAN8STP0_SOLBU</name>
<dbReference type="Pfam" id="PF13960">
    <property type="entry name" value="DUF4218"/>
    <property type="match status" value="1"/>
</dbReference>
<feature type="domain" description="DUF4218" evidence="1">
    <location>
        <begin position="173"/>
        <end position="224"/>
    </location>
</feature>
<organism evidence="2 3">
    <name type="scientific">Solanum bulbocastanum</name>
    <name type="common">Wild potato</name>
    <dbReference type="NCBI Taxonomy" id="147425"/>
    <lineage>
        <taxon>Eukaryota</taxon>
        <taxon>Viridiplantae</taxon>
        <taxon>Streptophyta</taxon>
        <taxon>Embryophyta</taxon>
        <taxon>Tracheophyta</taxon>
        <taxon>Spermatophyta</taxon>
        <taxon>Magnoliopsida</taxon>
        <taxon>eudicotyledons</taxon>
        <taxon>Gunneridae</taxon>
        <taxon>Pentapetalae</taxon>
        <taxon>asterids</taxon>
        <taxon>lamiids</taxon>
        <taxon>Solanales</taxon>
        <taxon>Solanaceae</taxon>
        <taxon>Solanoideae</taxon>
        <taxon>Solaneae</taxon>
        <taxon>Solanum</taxon>
    </lineage>
</organism>
<evidence type="ECO:0000259" key="1">
    <source>
        <dbReference type="Pfam" id="PF13960"/>
    </source>
</evidence>
<dbReference type="InterPro" id="IPR025452">
    <property type="entry name" value="DUF4218"/>
</dbReference>
<comment type="caution">
    <text evidence="2">The sequence shown here is derived from an EMBL/GenBank/DDBJ whole genome shotgun (WGS) entry which is preliminary data.</text>
</comment>
<evidence type="ECO:0000313" key="2">
    <source>
        <dbReference type="EMBL" id="KAK6773101.1"/>
    </source>
</evidence>
<protein>
    <recommendedName>
        <fullName evidence="1">DUF4218 domain-containing protein</fullName>
    </recommendedName>
</protein>
<dbReference type="EMBL" id="JBANQN010000012">
    <property type="protein sequence ID" value="KAK6773101.1"/>
    <property type="molecule type" value="Genomic_DNA"/>
</dbReference>
<dbReference type="PANTHER" id="PTHR48258">
    <property type="entry name" value="DUF4218 DOMAIN-CONTAINING PROTEIN-RELATED"/>
    <property type="match status" value="1"/>
</dbReference>
<sequence length="234" mass="26847">MTVLFDRKVEMSVAPIPLTGDETLIPLQNLERVSFGKGKKRKRNVSTKAYNWRKKSIFFQLPYWKSLRLRHNLDMMHIERNVSDNILSTVMSIVGKTKDTLKSIYDLVDLVSDAFSSNISRCVNALEKKIHGLKSHDHHVLLQYILPIAIRGLLPKDVCEPIIALGKFFKNLYSKYLRTFKSYIRNPAHQEGAIAGGDVANENIIFFSHYFKSISTKFNKPTRNDDGFESNAKI</sequence>